<evidence type="ECO:0000256" key="5">
    <source>
        <dbReference type="ARBA" id="ARBA00022842"/>
    </source>
</evidence>
<comment type="cofactor">
    <cofactor evidence="2">
        <name>Mg(2+)</name>
        <dbReference type="ChEBI" id="CHEBI:18420"/>
    </cofactor>
</comment>
<keyword evidence="3" id="KW-0479">Metal-binding</keyword>
<name>A0A315E644_9BURK</name>
<protein>
    <submittedName>
        <fullName evidence="8">CoA pyrophosphatase</fullName>
    </submittedName>
</protein>
<dbReference type="InterPro" id="IPR045121">
    <property type="entry name" value="CoAse"/>
</dbReference>
<dbReference type="NCBIfam" id="NF007980">
    <property type="entry name" value="PRK10707.1"/>
    <property type="match status" value="1"/>
</dbReference>
<keyword evidence="5" id="KW-0460">Magnesium</keyword>
<comment type="cofactor">
    <cofactor evidence="1">
        <name>Mn(2+)</name>
        <dbReference type="ChEBI" id="CHEBI:29035"/>
    </cofactor>
</comment>
<evidence type="ECO:0000256" key="2">
    <source>
        <dbReference type="ARBA" id="ARBA00001946"/>
    </source>
</evidence>
<gene>
    <name evidence="8" type="ORF">B9Z37_10000</name>
</gene>
<evidence type="ECO:0000313" key="8">
    <source>
        <dbReference type="EMBL" id="PUE53386.1"/>
    </source>
</evidence>
<dbReference type="Pfam" id="PF00293">
    <property type="entry name" value="NUDIX"/>
    <property type="match status" value="1"/>
</dbReference>
<dbReference type="InterPro" id="IPR000086">
    <property type="entry name" value="NUDIX_hydrolase_dom"/>
</dbReference>
<evidence type="ECO:0000259" key="7">
    <source>
        <dbReference type="PROSITE" id="PS51462"/>
    </source>
</evidence>
<reference evidence="8 9" key="1">
    <citation type="submission" date="2017-04" db="EMBL/GenBank/DDBJ databases">
        <title>Unexpected and diverse lifestyles within the genus Limnohabitans.</title>
        <authorList>
            <person name="Kasalicky V."/>
            <person name="Mehrshad M."/>
            <person name="Andrei S.-A."/>
            <person name="Salcher M."/>
            <person name="Kratochvilova H."/>
            <person name="Simek K."/>
            <person name="Ghai R."/>
        </authorList>
    </citation>
    <scope>NUCLEOTIDE SEQUENCE [LARGE SCALE GENOMIC DNA]</scope>
    <source>
        <strain evidence="8 9">II-B4</strain>
    </source>
</reference>
<proteinExistence type="predicted"/>
<evidence type="ECO:0000256" key="4">
    <source>
        <dbReference type="ARBA" id="ARBA00022801"/>
    </source>
</evidence>
<dbReference type="GO" id="GO:0010945">
    <property type="term" value="F:coenzyme A diphosphatase activity"/>
    <property type="evidence" value="ECO:0007669"/>
    <property type="project" value="InterPro"/>
</dbReference>
<dbReference type="SUPFAM" id="SSF55811">
    <property type="entry name" value="Nudix"/>
    <property type="match status" value="1"/>
</dbReference>
<keyword evidence="6" id="KW-0464">Manganese</keyword>
<dbReference type="PANTHER" id="PTHR12992">
    <property type="entry name" value="NUDIX HYDROLASE"/>
    <property type="match status" value="1"/>
</dbReference>
<dbReference type="PROSITE" id="PS51462">
    <property type="entry name" value="NUDIX"/>
    <property type="match status" value="1"/>
</dbReference>
<dbReference type="EMBL" id="NESN01000003">
    <property type="protein sequence ID" value="PUE53386.1"/>
    <property type="molecule type" value="Genomic_DNA"/>
</dbReference>
<evidence type="ECO:0000313" key="9">
    <source>
        <dbReference type="Proteomes" id="UP000250790"/>
    </source>
</evidence>
<dbReference type="AlphaFoldDB" id="A0A315E644"/>
<dbReference type="GO" id="GO:0046872">
    <property type="term" value="F:metal ion binding"/>
    <property type="evidence" value="ECO:0007669"/>
    <property type="project" value="UniProtKB-KW"/>
</dbReference>
<sequence length="221" mass="24862">MPAVPTAHFRPDALKTRFAQPPIWQPEVERETSFSTRAPAHAAVLVPIVMRGPDFSESTVLLTQRANHMSTHSGQIAFPGGKVDPQDANRQATALRETYEEVGLHPQHVEVIGELPVYVTGTAFWVTPVIALVSPGFELTPNADEVQDVFEVPLAFLMNPAHHRRHQFEWQGAQRQWFSMPYQESRSSANGQVDLVERFIWGATAAMLRNFYRFLVVHPAQ</sequence>
<organism evidence="8 9">
    <name type="scientific">Limnohabitans parvus II-B4</name>
    <dbReference type="NCBI Taxonomy" id="1293052"/>
    <lineage>
        <taxon>Bacteria</taxon>
        <taxon>Pseudomonadati</taxon>
        <taxon>Pseudomonadota</taxon>
        <taxon>Betaproteobacteria</taxon>
        <taxon>Burkholderiales</taxon>
        <taxon>Comamonadaceae</taxon>
        <taxon>Limnohabitans</taxon>
    </lineage>
</organism>
<dbReference type="CDD" id="cd03426">
    <property type="entry name" value="NUDIX_CoAse_Nudt7"/>
    <property type="match status" value="1"/>
</dbReference>
<comment type="caution">
    <text evidence="8">The sequence shown here is derived from an EMBL/GenBank/DDBJ whole genome shotgun (WGS) entry which is preliminary data.</text>
</comment>
<dbReference type="InterPro" id="IPR015797">
    <property type="entry name" value="NUDIX_hydrolase-like_dom_sf"/>
</dbReference>
<evidence type="ECO:0000256" key="3">
    <source>
        <dbReference type="ARBA" id="ARBA00022723"/>
    </source>
</evidence>
<keyword evidence="4" id="KW-0378">Hydrolase</keyword>
<dbReference type="Proteomes" id="UP000250790">
    <property type="component" value="Unassembled WGS sequence"/>
</dbReference>
<dbReference type="PANTHER" id="PTHR12992:SF11">
    <property type="entry name" value="MITOCHONDRIAL COENZYME A DIPHOSPHATASE NUDT8"/>
    <property type="match status" value="1"/>
</dbReference>
<evidence type="ECO:0000256" key="6">
    <source>
        <dbReference type="ARBA" id="ARBA00023211"/>
    </source>
</evidence>
<feature type="domain" description="Nudix hydrolase" evidence="7">
    <location>
        <begin position="39"/>
        <end position="174"/>
    </location>
</feature>
<accession>A0A315E644</accession>
<keyword evidence="9" id="KW-1185">Reference proteome</keyword>
<evidence type="ECO:0000256" key="1">
    <source>
        <dbReference type="ARBA" id="ARBA00001936"/>
    </source>
</evidence>
<dbReference type="Gene3D" id="3.90.79.10">
    <property type="entry name" value="Nucleoside Triphosphate Pyrophosphohydrolase"/>
    <property type="match status" value="1"/>
</dbReference>